<dbReference type="GO" id="GO:0046872">
    <property type="term" value="F:metal ion binding"/>
    <property type="evidence" value="ECO:0007669"/>
    <property type="project" value="UniProtKB-KW"/>
</dbReference>
<dbReference type="PANTHER" id="PTHR11799:SF28">
    <property type="entry name" value="MECHANOSENSORY ABNORMALITY PROTEIN 6"/>
    <property type="match status" value="1"/>
</dbReference>
<organism evidence="6 7">
    <name type="scientific">Heterorhabditis bacteriophora</name>
    <name type="common">Entomopathogenic nematode worm</name>
    <dbReference type="NCBI Taxonomy" id="37862"/>
    <lineage>
        <taxon>Eukaryota</taxon>
        <taxon>Metazoa</taxon>
        <taxon>Ecdysozoa</taxon>
        <taxon>Nematoda</taxon>
        <taxon>Chromadorea</taxon>
        <taxon>Rhabditida</taxon>
        <taxon>Rhabditina</taxon>
        <taxon>Rhabditomorpha</taxon>
        <taxon>Strongyloidea</taxon>
        <taxon>Heterorhabditidae</taxon>
        <taxon>Heterorhabditis</taxon>
    </lineage>
</organism>
<comment type="cofactor">
    <cofactor evidence="5">
        <name>Ca(2+)</name>
        <dbReference type="ChEBI" id="CHEBI:29108"/>
    </cofactor>
    <text evidence="5">Binds 2 calcium ions per subunit.</text>
</comment>
<reference evidence="7" key="1">
    <citation type="submission" date="2016-11" db="UniProtKB">
        <authorList>
            <consortium name="WormBaseParasite"/>
        </authorList>
    </citation>
    <scope>IDENTIFICATION</scope>
</reference>
<dbReference type="SUPFAM" id="SSF63829">
    <property type="entry name" value="Calcium-dependent phosphotriesterase"/>
    <property type="match status" value="1"/>
</dbReference>
<keyword evidence="5" id="KW-0479">Metal-binding</keyword>
<sequence length="264" mass="30040">MIKQFTPYGLSSYQSKGRISLYVVNANIKRQCVELFYYNKDRNILIHRKAVCDQRFSSLVDIAVVGADRFFVTNIAYFASGKIQLLEFTMQTNFGSLFYYDGHTVIQIESRLPTPSAISVDHKRNLLYIASLLNENVRVYALQKDLSLVYRTEMALLSSPTGIHVDEESGDLWISLHPVIYLAYLHSLNPADDKLHSPSQILRVRIQEDGVSWVITEPYANDGATITASSDVVRHFHVYYKEQLLIGSQFGRLVHCDVLNPSIT</sequence>
<dbReference type="InterPro" id="IPR051288">
    <property type="entry name" value="Serum_paraoxonase/arylesterase"/>
</dbReference>
<dbReference type="Pfam" id="PF01731">
    <property type="entry name" value="Arylesterase"/>
    <property type="match status" value="1"/>
</dbReference>
<feature type="binding site" evidence="5">
    <location>
        <position position="61"/>
    </location>
    <ligand>
        <name>Ca(2+)</name>
        <dbReference type="ChEBI" id="CHEBI:29108"/>
        <label>1</label>
        <note>catalytic</note>
    </ligand>
</feature>
<evidence type="ECO:0000256" key="1">
    <source>
        <dbReference type="ARBA" id="ARBA00008595"/>
    </source>
</evidence>
<keyword evidence="5" id="KW-0106">Calcium</keyword>
<evidence type="ECO:0000256" key="4">
    <source>
        <dbReference type="ARBA" id="ARBA00023180"/>
    </source>
</evidence>
<evidence type="ECO:0000256" key="2">
    <source>
        <dbReference type="ARBA" id="ARBA00022801"/>
    </source>
</evidence>
<name>A0A1I7XPU4_HETBA</name>
<protein>
    <submittedName>
        <fullName evidence="7">DNA-binding protein</fullName>
    </submittedName>
</protein>
<keyword evidence="3" id="KW-1015">Disulfide bond</keyword>
<dbReference type="AlphaFoldDB" id="A0A1I7XPU4"/>
<evidence type="ECO:0000313" key="7">
    <source>
        <dbReference type="WBParaSite" id="Hba_19500"/>
    </source>
</evidence>
<proteinExistence type="inferred from homology"/>
<dbReference type="PANTHER" id="PTHR11799">
    <property type="entry name" value="PARAOXONASE"/>
    <property type="match status" value="1"/>
</dbReference>
<comment type="similarity">
    <text evidence="1">Belongs to the paraoxonase family.</text>
</comment>
<dbReference type="InterPro" id="IPR011042">
    <property type="entry name" value="6-blade_b-propeller_TolB-like"/>
</dbReference>
<evidence type="ECO:0000256" key="5">
    <source>
        <dbReference type="PIRSR" id="PIRSR602640-2"/>
    </source>
</evidence>
<accession>A0A1I7XPU4</accession>
<dbReference type="InterPro" id="IPR002640">
    <property type="entry name" value="Arylesterase"/>
</dbReference>
<evidence type="ECO:0000313" key="6">
    <source>
        <dbReference type="Proteomes" id="UP000095283"/>
    </source>
</evidence>
<dbReference type="Gene3D" id="2.120.10.30">
    <property type="entry name" value="TolB, C-terminal domain"/>
    <property type="match status" value="1"/>
</dbReference>
<keyword evidence="6" id="KW-1185">Reference proteome</keyword>
<dbReference type="WBParaSite" id="Hba_19500">
    <property type="protein sequence ID" value="Hba_19500"/>
    <property type="gene ID" value="Hba_19500"/>
</dbReference>
<feature type="binding site" evidence="5">
    <location>
        <position position="10"/>
    </location>
    <ligand>
        <name>Ca(2+)</name>
        <dbReference type="ChEBI" id="CHEBI:29108"/>
        <label>1</label>
        <note>catalytic</note>
    </ligand>
</feature>
<evidence type="ECO:0000256" key="3">
    <source>
        <dbReference type="ARBA" id="ARBA00023157"/>
    </source>
</evidence>
<keyword evidence="2" id="KW-0378">Hydrolase</keyword>
<keyword evidence="4" id="KW-0325">Glycoprotein</keyword>
<dbReference type="GO" id="GO:0004064">
    <property type="term" value="F:arylesterase activity"/>
    <property type="evidence" value="ECO:0007669"/>
    <property type="project" value="InterPro"/>
</dbReference>
<dbReference type="Proteomes" id="UP000095283">
    <property type="component" value="Unplaced"/>
</dbReference>